<comment type="caution">
    <text evidence="3">The sequence shown here is derived from an EMBL/GenBank/DDBJ whole genome shotgun (WGS) entry which is preliminary data.</text>
</comment>
<keyword evidence="2" id="KW-0812">Transmembrane</keyword>
<dbReference type="SUPFAM" id="SSF46579">
    <property type="entry name" value="Prefoldin"/>
    <property type="match status" value="1"/>
</dbReference>
<accession>A0ABS2FRJ9</accession>
<feature type="coiled-coil region" evidence="1">
    <location>
        <begin position="397"/>
        <end position="424"/>
    </location>
</feature>
<organism evidence="3 4">
    <name type="scientific">Faecalicoccus acidiformans</name>
    <dbReference type="NCBI Taxonomy" id="915173"/>
    <lineage>
        <taxon>Bacteria</taxon>
        <taxon>Bacillati</taxon>
        <taxon>Bacillota</taxon>
        <taxon>Erysipelotrichia</taxon>
        <taxon>Erysipelotrichales</taxon>
        <taxon>Erysipelotrichaceae</taxon>
        <taxon>Faecalicoccus</taxon>
    </lineage>
</organism>
<gene>
    <name evidence="3" type="ORF">H5982_07530</name>
</gene>
<name>A0ABS2FRJ9_9FIRM</name>
<dbReference type="RefSeq" id="WP_204686240.1">
    <property type="nucleotide sequence ID" value="NZ_JACJLU010000010.1"/>
</dbReference>
<evidence type="ECO:0000256" key="1">
    <source>
        <dbReference type="SAM" id="Coils"/>
    </source>
</evidence>
<protein>
    <submittedName>
        <fullName evidence="3">Uncharacterized protein</fullName>
    </submittedName>
</protein>
<feature type="transmembrane region" description="Helical" evidence="2">
    <location>
        <begin position="164"/>
        <end position="184"/>
    </location>
</feature>
<dbReference type="Proteomes" id="UP000775500">
    <property type="component" value="Unassembled WGS sequence"/>
</dbReference>
<evidence type="ECO:0000313" key="3">
    <source>
        <dbReference type="EMBL" id="MBM6831951.1"/>
    </source>
</evidence>
<keyword evidence="4" id="KW-1185">Reference proteome</keyword>
<keyword evidence="1" id="KW-0175">Coiled coil</keyword>
<reference evidence="3 4" key="1">
    <citation type="journal article" date="2021" name="Sci. Rep.">
        <title>The distribution of antibiotic resistance genes in chicken gut microbiota commensals.</title>
        <authorList>
            <person name="Juricova H."/>
            <person name="Matiasovicova J."/>
            <person name="Kubasova T."/>
            <person name="Cejkova D."/>
            <person name="Rychlik I."/>
        </authorList>
    </citation>
    <scope>NUCLEOTIDE SEQUENCE [LARGE SCALE GENOMIC DNA]</scope>
    <source>
        <strain evidence="3 4">An423</strain>
    </source>
</reference>
<evidence type="ECO:0000256" key="2">
    <source>
        <dbReference type="SAM" id="Phobius"/>
    </source>
</evidence>
<keyword evidence="2" id="KW-0472">Membrane</keyword>
<sequence>MDKKNQQPKKGEIDDFAKALLNKKTDMAIYADEQKKEDADEDQSVIDRKEAEQTLSSALDLLRKERGQSTIAEEEKRFYYSQLEENDGWEEEDDDFTTSSIEDLKTQSFDVESVAKALSDYDQNQEVKAKLKVDLNKSNAKGIAHKEEEKPKKKSRSKRKSRKLLPWIILVIVLGLGCLGGYAYKVYVWNPAHIVTEDMEKAYDRLVAYADEYGSDLDSSATLMSDSERLELLNMKEDYEMLNETQKSAINEYFQEQTKMTYLELVDELETFQEQVSDPENESYKTISDLLSKWSSLTASQQYQIIDLESGYQDLPKVLQDRIDELASSNANTTFEKLVSQLRESRDASAQQQQQQLSSLQSQLSSLQSQLATNQQYASTLETELQTAQASGDSETIADLNTAIASNNDTISNLEKQIETIQAQIDQLNQ</sequence>
<dbReference type="EMBL" id="JACJLU010000010">
    <property type="protein sequence ID" value="MBM6831951.1"/>
    <property type="molecule type" value="Genomic_DNA"/>
</dbReference>
<keyword evidence="2" id="KW-1133">Transmembrane helix</keyword>
<evidence type="ECO:0000313" key="4">
    <source>
        <dbReference type="Proteomes" id="UP000775500"/>
    </source>
</evidence>
<proteinExistence type="predicted"/>
<dbReference type="Gene3D" id="1.10.287.1490">
    <property type="match status" value="1"/>
</dbReference>